<dbReference type="EMBL" id="CP044067">
    <property type="protein sequence ID" value="QET05944.1"/>
    <property type="molecule type" value="Genomic_DNA"/>
</dbReference>
<dbReference type="InterPro" id="IPR009187">
    <property type="entry name" value="Prok_Ku"/>
</dbReference>
<dbReference type="NCBIfam" id="TIGR02772">
    <property type="entry name" value="Ku_bact"/>
    <property type="match status" value="1"/>
</dbReference>
<feature type="domain" description="Ku" evidence="4">
    <location>
        <begin position="53"/>
        <end position="181"/>
    </location>
</feature>
<dbReference type="AlphaFoldDB" id="A0A5P2HEB0"/>
<keyword evidence="2" id="KW-0233">DNA recombination</keyword>
<keyword evidence="1 2" id="KW-0238">DNA-binding</keyword>
<gene>
    <name evidence="2" type="primary">ku</name>
    <name evidence="5" type="ORF">FOB72_28830</name>
</gene>
<dbReference type="RefSeq" id="WP_150376602.1">
    <property type="nucleotide sequence ID" value="NZ_CP044067.1"/>
</dbReference>
<evidence type="ECO:0000259" key="4">
    <source>
        <dbReference type="SMART" id="SM00559"/>
    </source>
</evidence>
<organism evidence="5 6">
    <name type="scientific">Cupriavidus pauculus</name>
    <dbReference type="NCBI Taxonomy" id="82633"/>
    <lineage>
        <taxon>Bacteria</taxon>
        <taxon>Pseudomonadati</taxon>
        <taxon>Pseudomonadota</taxon>
        <taxon>Betaproteobacteria</taxon>
        <taxon>Burkholderiales</taxon>
        <taxon>Burkholderiaceae</taxon>
        <taxon>Cupriavidus</taxon>
    </lineage>
</organism>
<comment type="function">
    <text evidence="2">With LigD forms a non-homologous end joining (NHEJ) DNA repair enzyme, which repairs dsDNA breaks with reduced fidelity. Binds linear dsDNA with 5'- and 3'- overhangs but not closed circular dsDNA nor ssDNA. Recruits and stimulates the ligase activity of LigD.</text>
</comment>
<dbReference type="CDD" id="cd00789">
    <property type="entry name" value="KU_like"/>
    <property type="match status" value="1"/>
</dbReference>
<evidence type="ECO:0000256" key="3">
    <source>
        <dbReference type="SAM" id="MobiDB-lite"/>
    </source>
</evidence>
<dbReference type="InterPro" id="IPR006164">
    <property type="entry name" value="DNA_bd_Ku70/Ku80"/>
</dbReference>
<proteinExistence type="inferred from homology"/>
<feature type="compositionally biased region" description="Basic and acidic residues" evidence="3">
    <location>
        <begin position="267"/>
        <end position="280"/>
    </location>
</feature>
<feature type="compositionally biased region" description="Basic residues" evidence="3">
    <location>
        <begin position="366"/>
        <end position="376"/>
    </location>
</feature>
<feature type="region of interest" description="Disordered" evidence="3">
    <location>
        <begin position="316"/>
        <end position="376"/>
    </location>
</feature>
<evidence type="ECO:0000313" key="5">
    <source>
        <dbReference type="EMBL" id="QET05944.1"/>
    </source>
</evidence>
<dbReference type="InterPro" id="IPR016194">
    <property type="entry name" value="SPOC-like_C_dom_sf"/>
</dbReference>
<dbReference type="PANTHER" id="PTHR41251">
    <property type="entry name" value="NON-HOMOLOGOUS END JOINING PROTEIN KU"/>
    <property type="match status" value="1"/>
</dbReference>
<comment type="subunit">
    <text evidence="2">Homodimer. Interacts with LigD.</text>
</comment>
<evidence type="ECO:0000256" key="1">
    <source>
        <dbReference type="ARBA" id="ARBA00023125"/>
    </source>
</evidence>
<keyword evidence="2" id="KW-0227">DNA damage</keyword>
<evidence type="ECO:0000313" key="6">
    <source>
        <dbReference type="Proteomes" id="UP000322822"/>
    </source>
</evidence>
<comment type="similarity">
    <text evidence="2">Belongs to the prokaryotic Ku family.</text>
</comment>
<keyword evidence="2" id="KW-0234">DNA repair</keyword>
<dbReference type="GO" id="GO:0006310">
    <property type="term" value="P:DNA recombination"/>
    <property type="evidence" value="ECO:0007669"/>
    <property type="project" value="UniProtKB-KW"/>
</dbReference>
<dbReference type="OrthoDB" id="9795084at2"/>
<dbReference type="SUPFAM" id="SSF100939">
    <property type="entry name" value="SPOC domain-like"/>
    <property type="match status" value="1"/>
</dbReference>
<feature type="compositionally biased region" description="Low complexity" evidence="3">
    <location>
        <begin position="331"/>
        <end position="344"/>
    </location>
</feature>
<evidence type="ECO:0000256" key="2">
    <source>
        <dbReference type="HAMAP-Rule" id="MF_01875"/>
    </source>
</evidence>
<name>A0A5P2HEB0_9BURK</name>
<protein>
    <recommendedName>
        <fullName evidence="2">Non-homologous end joining protein Ku</fullName>
    </recommendedName>
</protein>
<dbReference type="GO" id="GO:0006303">
    <property type="term" value="P:double-strand break repair via nonhomologous end joining"/>
    <property type="evidence" value="ECO:0007669"/>
    <property type="project" value="UniProtKB-UniRule"/>
</dbReference>
<reference evidence="5 6" key="1">
    <citation type="submission" date="2019-09" db="EMBL/GenBank/DDBJ databases">
        <title>FDA dAtabase for Regulatory Grade micrObial Sequences (FDA-ARGOS): Supporting development and validation of Infectious Disease Dx tests.</title>
        <authorList>
            <person name="Sciortino C."/>
            <person name="Tallon L."/>
            <person name="Sadzewicz L."/>
            <person name="Vavikolanu K."/>
            <person name="Mehta A."/>
            <person name="Aluvathingal J."/>
            <person name="Nadendla S."/>
            <person name="Nandy P."/>
            <person name="Geyer C."/>
            <person name="Yan Y."/>
            <person name="Sichtig H."/>
        </authorList>
    </citation>
    <scope>NUCLEOTIDE SEQUENCE [LARGE SCALE GENOMIC DNA]</scope>
    <source>
        <strain evidence="5 6">FDAARGOS_664</strain>
    </source>
</reference>
<feature type="compositionally biased region" description="Basic residues" evidence="3">
    <location>
        <begin position="316"/>
        <end position="325"/>
    </location>
</feature>
<dbReference type="PANTHER" id="PTHR41251:SF1">
    <property type="entry name" value="NON-HOMOLOGOUS END JOINING PROTEIN KU"/>
    <property type="match status" value="1"/>
</dbReference>
<dbReference type="HAMAP" id="MF_01875">
    <property type="entry name" value="Prokaryotic_Ku"/>
    <property type="match status" value="1"/>
</dbReference>
<dbReference type="SMART" id="SM00559">
    <property type="entry name" value="Ku78"/>
    <property type="match status" value="1"/>
</dbReference>
<accession>A0A5P2HEB0</accession>
<dbReference type="Gene3D" id="2.40.290.10">
    <property type="match status" value="1"/>
</dbReference>
<dbReference type="Proteomes" id="UP000322822">
    <property type="component" value="Chromosome 2"/>
</dbReference>
<sequence length="376" mass="40550">MSRIIWKGAISFGLVNIPVSLKPASRTHTLDLDMLDKRDMAPIGYQRINKHTGKPVESDDIVKGYAYEKDEYVVLSDEDFRQANVEATQTVDIVSFVDAASIPPYYFETPYYLEPDKRGERGYALLHETMRRTGRAALAMVVLRNRQHLAAVLVSGKALVLNTMRFADEVLPIEDLALPKGGKQGASAREVEMAEKLVEDMSEDWSPEQYRDTYRDDLMAVIDAKIKSGNTQLLTPASKDTAPAGKGAKVIDMMALLRDSLGKRGKRAEEKAPAAEETPAKKAAAKGAAAKKAAAKKVAATKVAATKAAATKVAAKKASAKKVATKKVAAKEVAANKAANPAPKKAAREAAPKKAAPRKVAANKTTARKPTVRKAA</sequence>
<feature type="region of interest" description="Disordered" evidence="3">
    <location>
        <begin position="262"/>
        <end position="283"/>
    </location>
</feature>
<dbReference type="Pfam" id="PF02735">
    <property type="entry name" value="Ku"/>
    <property type="match status" value="1"/>
</dbReference>
<dbReference type="GO" id="GO:0003690">
    <property type="term" value="F:double-stranded DNA binding"/>
    <property type="evidence" value="ECO:0007669"/>
    <property type="project" value="UniProtKB-UniRule"/>
</dbReference>